<evidence type="ECO:0000256" key="1">
    <source>
        <dbReference type="ARBA" id="ARBA00004651"/>
    </source>
</evidence>
<keyword evidence="10" id="KW-0489">Methyltransferase</keyword>
<feature type="transmembrane region" description="Helical" evidence="7">
    <location>
        <begin position="83"/>
        <end position="110"/>
    </location>
</feature>
<dbReference type="Proteomes" id="UP000184207">
    <property type="component" value="Unassembled WGS sequence"/>
</dbReference>
<keyword evidence="10" id="KW-0808">Transferase</keyword>
<dbReference type="EMBL" id="FRDJ01000004">
    <property type="protein sequence ID" value="SHN59611.1"/>
    <property type="molecule type" value="Genomic_DNA"/>
</dbReference>
<evidence type="ECO:0000313" key="11">
    <source>
        <dbReference type="Proteomes" id="UP000184207"/>
    </source>
</evidence>
<sequence length="238" mass="27308">MWDKIVLLFSFVIGTVFGSFANVLIYRPIAGLKINEPRFSMCPVCKKRIAWYDNIPLLSYIILRGRCRTCGSKISLRYPIIELVFGIVFLLNHIIFPLDIATCFDLLFLVNLPAVFTDLKMMLLPDYTWIVTLGVGIYLNIQYFRSFILLDLIGGILALSILLFLRWRYKGGIGEGDIFLFPVYSFAVGFLFMPFLMFISSISGLLFSKFRKSRVVPFGPFIIATGYLFLMIRLINNI</sequence>
<feature type="domain" description="Prepilin type IV endopeptidase peptidase" evidence="8">
    <location>
        <begin position="107"/>
        <end position="207"/>
    </location>
</feature>
<keyword evidence="5 7" id="KW-1133">Transmembrane helix</keyword>
<keyword evidence="6 7" id="KW-0472">Membrane</keyword>
<dbReference type="GO" id="GO:0008168">
    <property type="term" value="F:methyltransferase activity"/>
    <property type="evidence" value="ECO:0007669"/>
    <property type="project" value="UniProtKB-KW"/>
</dbReference>
<gene>
    <name evidence="10" type="ORF">SAMN02745226_01084</name>
</gene>
<dbReference type="InterPro" id="IPR010627">
    <property type="entry name" value="Prepilin_pept_A24_N"/>
</dbReference>
<evidence type="ECO:0000313" key="10">
    <source>
        <dbReference type="EMBL" id="SHN59611.1"/>
    </source>
</evidence>
<protein>
    <submittedName>
        <fullName evidence="10">Leader peptidase (Prepilin peptidase) / N-methyltransferase</fullName>
    </submittedName>
</protein>
<feature type="transmembrane region" description="Helical" evidence="7">
    <location>
        <begin position="179"/>
        <end position="208"/>
    </location>
</feature>
<dbReference type="Pfam" id="PF06750">
    <property type="entry name" value="A24_N_bact"/>
    <property type="match status" value="1"/>
</dbReference>
<evidence type="ECO:0000256" key="7">
    <source>
        <dbReference type="SAM" id="Phobius"/>
    </source>
</evidence>
<dbReference type="InterPro" id="IPR000045">
    <property type="entry name" value="Prepilin_IV_endopep_pep"/>
</dbReference>
<evidence type="ECO:0000256" key="6">
    <source>
        <dbReference type="ARBA" id="ARBA00023136"/>
    </source>
</evidence>
<keyword evidence="4 7" id="KW-0812">Transmembrane</keyword>
<evidence type="ECO:0000259" key="8">
    <source>
        <dbReference type="Pfam" id="PF01478"/>
    </source>
</evidence>
<dbReference type="Pfam" id="PF01478">
    <property type="entry name" value="Peptidase_A24"/>
    <property type="match status" value="1"/>
</dbReference>
<dbReference type="InterPro" id="IPR050882">
    <property type="entry name" value="Prepilin_peptidase/N-MTase"/>
</dbReference>
<evidence type="ECO:0000256" key="4">
    <source>
        <dbReference type="ARBA" id="ARBA00022692"/>
    </source>
</evidence>
<comment type="similarity">
    <text evidence="2">Belongs to the peptidase A24 family.</text>
</comment>
<feature type="transmembrane region" description="Helical" evidence="7">
    <location>
        <begin position="148"/>
        <end position="167"/>
    </location>
</feature>
<dbReference type="PANTHER" id="PTHR30487:SF0">
    <property type="entry name" value="PREPILIN LEADER PEPTIDASE_N-METHYLTRANSFERASE-RELATED"/>
    <property type="match status" value="1"/>
</dbReference>
<dbReference type="Gene3D" id="1.20.120.1220">
    <property type="match status" value="1"/>
</dbReference>
<dbReference type="GO" id="GO:0006465">
    <property type="term" value="P:signal peptide processing"/>
    <property type="evidence" value="ECO:0007669"/>
    <property type="project" value="TreeGrafter"/>
</dbReference>
<feature type="transmembrane region" description="Helical" evidence="7">
    <location>
        <begin position="6"/>
        <end position="26"/>
    </location>
</feature>
<proteinExistence type="inferred from homology"/>
<organism evidence="10 11">
    <name type="scientific">Fervidobacterium gondwanense DSM 13020</name>
    <dbReference type="NCBI Taxonomy" id="1121883"/>
    <lineage>
        <taxon>Bacteria</taxon>
        <taxon>Thermotogati</taxon>
        <taxon>Thermotogota</taxon>
        <taxon>Thermotogae</taxon>
        <taxon>Thermotogales</taxon>
        <taxon>Fervidobacteriaceae</taxon>
        <taxon>Fervidobacterium</taxon>
    </lineage>
</organism>
<dbReference type="PANTHER" id="PTHR30487">
    <property type="entry name" value="TYPE 4 PREPILIN-LIKE PROTEINS LEADER PEPTIDE-PROCESSING ENZYME"/>
    <property type="match status" value="1"/>
</dbReference>
<feature type="domain" description="Prepilin peptidase A24 N-terminal" evidence="9">
    <location>
        <begin position="12"/>
        <end position="93"/>
    </location>
</feature>
<dbReference type="RefSeq" id="WP_072759151.1">
    <property type="nucleotide sequence ID" value="NZ_FRDJ01000004.1"/>
</dbReference>
<comment type="subcellular location">
    <subcellularLocation>
        <location evidence="1">Cell membrane</location>
        <topology evidence="1">Multi-pass membrane protein</topology>
    </subcellularLocation>
</comment>
<evidence type="ECO:0000256" key="3">
    <source>
        <dbReference type="ARBA" id="ARBA00022475"/>
    </source>
</evidence>
<name>A0A1M7SME1_FERGO</name>
<reference evidence="11" key="1">
    <citation type="submission" date="2016-12" db="EMBL/GenBank/DDBJ databases">
        <authorList>
            <person name="Varghese N."/>
            <person name="Submissions S."/>
        </authorList>
    </citation>
    <scope>NUCLEOTIDE SEQUENCE [LARGE SCALE GENOMIC DNA]</scope>
    <source>
        <strain evidence="11">DSM 13020</strain>
    </source>
</reference>
<evidence type="ECO:0000259" key="9">
    <source>
        <dbReference type="Pfam" id="PF06750"/>
    </source>
</evidence>
<dbReference type="STRING" id="1121883.SAMN02745226_01084"/>
<accession>A0A1M7SME1</accession>
<dbReference type="AlphaFoldDB" id="A0A1M7SME1"/>
<feature type="transmembrane region" description="Helical" evidence="7">
    <location>
        <begin position="215"/>
        <end position="235"/>
    </location>
</feature>
<dbReference type="GO" id="GO:0004190">
    <property type="term" value="F:aspartic-type endopeptidase activity"/>
    <property type="evidence" value="ECO:0007669"/>
    <property type="project" value="InterPro"/>
</dbReference>
<evidence type="ECO:0000256" key="2">
    <source>
        <dbReference type="ARBA" id="ARBA00005801"/>
    </source>
</evidence>
<evidence type="ECO:0000256" key="5">
    <source>
        <dbReference type="ARBA" id="ARBA00022989"/>
    </source>
</evidence>
<keyword evidence="3" id="KW-1003">Cell membrane</keyword>
<dbReference type="OrthoDB" id="9789291at2"/>
<dbReference type="GO" id="GO:0005886">
    <property type="term" value="C:plasma membrane"/>
    <property type="evidence" value="ECO:0007669"/>
    <property type="project" value="UniProtKB-SubCell"/>
</dbReference>
<dbReference type="GO" id="GO:0032259">
    <property type="term" value="P:methylation"/>
    <property type="evidence" value="ECO:0007669"/>
    <property type="project" value="UniProtKB-KW"/>
</dbReference>
<keyword evidence="11" id="KW-1185">Reference proteome</keyword>